<name>A0A495AC55_9MICC</name>
<reference evidence="1 2" key="1">
    <citation type="submission" date="2018-10" db="EMBL/GenBank/DDBJ databases">
        <title>Kocuria tytouropygialis sp. nov., isolated from the uropygial gland of an American barn owl (Tyto furcata).</title>
        <authorList>
            <person name="Braun M.S."/>
            <person name="Wang E."/>
            <person name="Zimmermann S."/>
            <person name="Wagner H."/>
            <person name="Wink M."/>
        </authorList>
    </citation>
    <scope>NUCLEOTIDE SEQUENCE [LARGE SCALE GENOMIC DNA]</scope>
    <source>
        <strain evidence="1 2">442</strain>
    </source>
</reference>
<sequence>MQFDLNPEGVAELLKDPAIGEHLEQMGESVAASATAAAGASGFEGAAFNVRRFVGRDRQRVHIAAQNHAAYQAEVKARALTRARGGAR</sequence>
<organism evidence="1 2">
    <name type="scientific">Kocuria tytonis</name>
    <dbReference type="NCBI Taxonomy" id="2054280"/>
    <lineage>
        <taxon>Bacteria</taxon>
        <taxon>Bacillati</taxon>
        <taxon>Actinomycetota</taxon>
        <taxon>Actinomycetes</taxon>
        <taxon>Micrococcales</taxon>
        <taxon>Micrococcaceae</taxon>
        <taxon>Kocuria</taxon>
    </lineage>
</organism>
<evidence type="ECO:0000313" key="2">
    <source>
        <dbReference type="Proteomes" id="UP000249516"/>
    </source>
</evidence>
<evidence type="ECO:0000313" key="1">
    <source>
        <dbReference type="EMBL" id="RKQ36205.1"/>
    </source>
</evidence>
<dbReference type="AlphaFoldDB" id="A0A495AC55"/>
<accession>A0A495AC55</accession>
<proteinExistence type="predicted"/>
<gene>
    <name evidence="1" type="ORF">C1C97_000520</name>
</gene>
<keyword evidence="2" id="KW-1185">Reference proteome</keyword>
<dbReference type="Proteomes" id="UP000249516">
    <property type="component" value="Unassembled WGS sequence"/>
</dbReference>
<protein>
    <submittedName>
        <fullName evidence="1">Uncharacterized protein</fullName>
    </submittedName>
</protein>
<dbReference type="EMBL" id="PNJG02000001">
    <property type="protein sequence ID" value="RKQ36205.1"/>
    <property type="molecule type" value="Genomic_DNA"/>
</dbReference>
<comment type="caution">
    <text evidence="1">The sequence shown here is derived from an EMBL/GenBank/DDBJ whole genome shotgun (WGS) entry which is preliminary data.</text>
</comment>